<gene>
    <name evidence="2" type="ORF">NDU88_000120</name>
</gene>
<protein>
    <submittedName>
        <fullName evidence="2">Uncharacterized protein</fullName>
    </submittedName>
</protein>
<dbReference type="AlphaFoldDB" id="A0AAV7S8Q8"/>
<evidence type="ECO:0000313" key="3">
    <source>
        <dbReference type="Proteomes" id="UP001066276"/>
    </source>
</evidence>
<comment type="caution">
    <text evidence="2">The sequence shown here is derived from an EMBL/GenBank/DDBJ whole genome shotgun (WGS) entry which is preliminary data.</text>
</comment>
<name>A0AAV7S8Q8_PLEWA</name>
<dbReference type="Proteomes" id="UP001066276">
    <property type="component" value="Chromosome 4_2"/>
</dbReference>
<organism evidence="2 3">
    <name type="scientific">Pleurodeles waltl</name>
    <name type="common">Iberian ribbed newt</name>
    <dbReference type="NCBI Taxonomy" id="8319"/>
    <lineage>
        <taxon>Eukaryota</taxon>
        <taxon>Metazoa</taxon>
        <taxon>Chordata</taxon>
        <taxon>Craniata</taxon>
        <taxon>Vertebrata</taxon>
        <taxon>Euteleostomi</taxon>
        <taxon>Amphibia</taxon>
        <taxon>Batrachia</taxon>
        <taxon>Caudata</taxon>
        <taxon>Salamandroidea</taxon>
        <taxon>Salamandridae</taxon>
        <taxon>Pleurodelinae</taxon>
        <taxon>Pleurodeles</taxon>
    </lineage>
</organism>
<evidence type="ECO:0000313" key="2">
    <source>
        <dbReference type="EMBL" id="KAJ1159613.1"/>
    </source>
</evidence>
<dbReference type="EMBL" id="JANPWB010000008">
    <property type="protein sequence ID" value="KAJ1159613.1"/>
    <property type="molecule type" value="Genomic_DNA"/>
</dbReference>
<accession>A0AAV7S8Q8</accession>
<feature type="region of interest" description="Disordered" evidence="1">
    <location>
        <begin position="26"/>
        <end position="65"/>
    </location>
</feature>
<sequence length="85" mass="9447">MEVVRSRVPTLIRLLSLIRECEQAPRWKPPAKTLPKHSPPPLGTKAPGGLELPQRRDKAEGMGSTWAWTLLEENAETPKSVQQPG</sequence>
<evidence type="ECO:0000256" key="1">
    <source>
        <dbReference type="SAM" id="MobiDB-lite"/>
    </source>
</evidence>
<reference evidence="2" key="1">
    <citation type="journal article" date="2022" name="bioRxiv">
        <title>Sequencing and chromosome-scale assembly of the giantPleurodeles waltlgenome.</title>
        <authorList>
            <person name="Brown T."/>
            <person name="Elewa A."/>
            <person name="Iarovenko S."/>
            <person name="Subramanian E."/>
            <person name="Araus A.J."/>
            <person name="Petzold A."/>
            <person name="Susuki M."/>
            <person name="Suzuki K.-i.T."/>
            <person name="Hayashi T."/>
            <person name="Toyoda A."/>
            <person name="Oliveira C."/>
            <person name="Osipova E."/>
            <person name="Leigh N.D."/>
            <person name="Simon A."/>
            <person name="Yun M.H."/>
        </authorList>
    </citation>
    <scope>NUCLEOTIDE SEQUENCE</scope>
    <source>
        <strain evidence="2">20211129_DDA</strain>
        <tissue evidence="2">Liver</tissue>
    </source>
</reference>
<keyword evidence="3" id="KW-1185">Reference proteome</keyword>
<proteinExistence type="predicted"/>